<dbReference type="GO" id="GO:1990904">
    <property type="term" value="C:ribonucleoprotein complex"/>
    <property type="evidence" value="ECO:0007669"/>
    <property type="project" value="UniProtKB-KW"/>
</dbReference>
<dbReference type="GO" id="GO:0006412">
    <property type="term" value="P:translation"/>
    <property type="evidence" value="ECO:0007669"/>
    <property type="project" value="InterPro"/>
</dbReference>
<keyword evidence="2" id="KW-0689">Ribosomal protein</keyword>
<dbReference type="GO" id="GO:0005840">
    <property type="term" value="C:ribosome"/>
    <property type="evidence" value="ECO:0007669"/>
    <property type="project" value="UniProtKB-KW"/>
</dbReference>
<dbReference type="InterPro" id="IPR036948">
    <property type="entry name" value="Ribosomal_eL21_sf"/>
</dbReference>
<accession>A0A915HNZ0</accession>
<comment type="similarity">
    <text evidence="1">Belongs to the eukaryotic ribosomal protein eL21 family.</text>
</comment>
<evidence type="ECO:0000256" key="4">
    <source>
        <dbReference type="ARBA" id="ARBA00035327"/>
    </source>
</evidence>
<dbReference type="GO" id="GO:0003735">
    <property type="term" value="F:structural constituent of ribosome"/>
    <property type="evidence" value="ECO:0007669"/>
    <property type="project" value="InterPro"/>
</dbReference>
<dbReference type="PANTHER" id="PTHR20981">
    <property type="entry name" value="60S RIBOSOMAL PROTEIN L21"/>
    <property type="match status" value="1"/>
</dbReference>
<keyword evidence="3" id="KW-0687">Ribonucleoprotein</keyword>
<evidence type="ECO:0000313" key="5">
    <source>
        <dbReference type="Proteomes" id="UP000887565"/>
    </source>
</evidence>
<evidence type="ECO:0000256" key="3">
    <source>
        <dbReference type="ARBA" id="ARBA00023274"/>
    </source>
</evidence>
<protein>
    <recommendedName>
        <fullName evidence="4">60S ribosomal protein L21</fullName>
    </recommendedName>
</protein>
<reference evidence="6" key="1">
    <citation type="submission" date="2022-11" db="UniProtKB">
        <authorList>
            <consortium name="WormBaseParasite"/>
        </authorList>
    </citation>
    <scope>IDENTIFICATION</scope>
</reference>
<evidence type="ECO:0000256" key="1">
    <source>
        <dbReference type="ARBA" id="ARBA00008427"/>
    </source>
</evidence>
<evidence type="ECO:0000313" key="6">
    <source>
        <dbReference type="WBParaSite" id="nRc.2.0.1.t03419-RA"/>
    </source>
</evidence>
<dbReference type="Pfam" id="PF01157">
    <property type="entry name" value="Ribosomal_L21e"/>
    <property type="match status" value="1"/>
</dbReference>
<keyword evidence="5" id="KW-1185">Reference proteome</keyword>
<dbReference type="InterPro" id="IPR001147">
    <property type="entry name" value="Ribosomal_eL21"/>
</dbReference>
<dbReference type="SUPFAM" id="SSF50104">
    <property type="entry name" value="Translation proteins SH3-like domain"/>
    <property type="match status" value="1"/>
</dbReference>
<dbReference type="InterPro" id="IPR008991">
    <property type="entry name" value="Translation_prot_SH3-like_sf"/>
</dbReference>
<proteinExistence type="inferred from homology"/>
<dbReference type="Gene3D" id="2.30.30.70">
    <property type="entry name" value="Ribosomal protein L21"/>
    <property type="match status" value="1"/>
</dbReference>
<name>A0A915HNZ0_ROMCU</name>
<dbReference type="WBParaSite" id="nRc.2.0.1.t03419-RA">
    <property type="protein sequence ID" value="nRc.2.0.1.t03419-RA"/>
    <property type="gene ID" value="nRc.2.0.1.g03419"/>
</dbReference>
<dbReference type="Proteomes" id="UP000887565">
    <property type="component" value="Unplaced"/>
</dbReference>
<sequence>MVNSNGYRRGTRHLFRRKFRHHGTEPLSTFLRVYKVGDIVDI</sequence>
<organism evidence="5 6">
    <name type="scientific">Romanomermis culicivorax</name>
    <name type="common">Nematode worm</name>
    <dbReference type="NCBI Taxonomy" id="13658"/>
    <lineage>
        <taxon>Eukaryota</taxon>
        <taxon>Metazoa</taxon>
        <taxon>Ecdysozoa</taxon>
        <taxon>Nematoda</taxon>
        <taxon>Enoplea</taxon>
        <taxon>Dorylaimia</taxon>
        <taxon>Mermithida</taxon>
        <taxon>Mermithoidea</taxon>
        <taxon>Mermithidae</taxon>
        <taxon>Romanomermis</taxon>
    </lineage>
</organism>
<dbReference type="AlphaFoldDB" id="A0A915HNZ0"/>
<evidence type="ECO:0000256" key="2">
    <source>
        <dbReference type="ARBA" id="ARBA00022980"/>
    </source>
</evidence>